<proteinExistence type="predicted"/>
<sequence>MQITELQPMISLLVEQSHAFKMCQVVLDFIIYQKQVYSCQGSNYILSDGSRCGKTTFDLCLFVAHLFHPDLTSVPVMVQNIKGSLKQPLAYCQNLVIDSSNFNNNYIKAVREIDVSTKDSRILSVNNLIQANITDFIKYPAQLFDISSRIHRAVLQQNIVKSIIQIQLKVNPNISNSFLKDDIKIENSYAFYIYTNTLIIKLCTFISAFRNDDDCSGVVQLLQLNNDKVNSELKNLFLQTQNLEVKTKYLGEGSYITPNITQNYLVILDEVCNRKKNEENNNYITAFEYSKFFQLINIVCCNDEFVNQQDLSGLIEQFAKYPEFQQHQIENNKALTNFIKSIPNSNKQLLLLFPLSIFIKNSENIDVTKLSTKEKEELMNVFGFEAVMLRDLSNQLHNLRTLSDENNRFLTPSVVLEHLNMLFDTKCETLNSYEYQKQCSNDGITTVFSGTDLVAGNCIGYSTNLKTSSGSRLVSLQQFKDENRNIVEGYIHTSLCGQPQYHPSILTCQYYIDGINSVFIKENDQDINFNLIDTGTGENWRNNILNLMLCCNTNATGFIQTIFAQVTPQLIIQDDNQQLINESPQQTYMGLLSENDYLNKINPIKFKQIFIAKVIVQKENIKTCNHENKDKFLIRVKISGETSSKILSKASNQIFIQPLTSKNMLQLANVVNEYINMFEVYLKKCDNKCLCQLKCNCVTVQFISQLLINSENMLGGRSTIQETLSILLILFQLKHGFQDLIVNNLEQIFLISDVMFNPSNEKFTHSKQHYCGKLNKNSINIQQYSKQTIIASKTFLTVIQPQFVQNNCSELYIPIFNRKNLEASKVVADSILKTKPNIDMVIVAIPVDQGKLQTLAKAENNQQQYKEKQVDFLITVHVRANINEQPMFDLQSFNKMKINQSIVYFLYMENGPHKVFDLLEKIPLDVSLVDQNNVMLYITTEANPTIGPDAIDYNVRSLIYSPEWLQLIGTLSNQLCQRKLNENNNLFYNSIVDQNKTKQDDTQIDKYIKQVNMQSFETKQFQSGENTYKFVINDCYIQIQECISDVVKYTFYRFVIKDMQTNLQSEITMKNKQNTKTIILVQSELKQIEIGLNSYITKIFNLKFNLENALNMNIEYIDYYIQMTASAVTLTDIHANILINDCENFQKRYYTIQNDNNKYETVMFILNTQQTKNDYITFVNIYSLTEQRFMFKVPNTQKLISDQTKFSFKDSNCCQITISLENTKALEIYFGLSILLSQWAKSTGVRQKIVLSEIQLINNIVINIAEHHTQTTSSGEQNIQPMHKQIQQKQIIDLQFQKEQDFKNNLDNLQLQLEEQNSQFTSQLNSCSIDQINQFNKKIKSLKASIDQINNSIKQKQQKQTIQLKVTKNYLVKPKLLEQQLNEKISLENCIKQNLVQQVQLKQQLITSYNSVDLALMIYIISQENQQIQKYINTTYEKITEERQYIQESKEVIIAKNTLLRLFSDLNIFKNNMKKVQNSNNIQYYKEQIEINEQKIKETDYYIKQQNLIDHCQQLNEKCIKYSINIITNTNQVNSCIQTQEQFKSNEEFVKTVVIVKEQLQQQNLLYQKLIDWYTCIIDVINKLNTIEQEQCDNNKKLERIKQSNTQQNKEE</sequence>
<protein>
    <submittedName>
        <fullName evidence="3">Hypothetical_protein</fullName>
    </submittedName>
</protein>
<dbReference type="Proteomes" id="UP001642409">
    <property type="component" value="Unassembled WGS sequence"/>
</dbReference>
<comment type="caution">
    <text evidence="2">The sequence shown here is derived from an EMBL/GenBank/DDBJ whole genome shotgun (WGS) entry which is preliminary data.</text>
</comment>
<evidence type="ECO:0000313" key="3">
    <source>
        <dbReference type="EMBL" id="CAL6048365.1"/>
    </source>
</evidence>
<dbReference type="EMBL" id="CAXDID020000174">
    <property type="protein sequence ID" value="CAL6048365.1"/>
    <property type="molecule type" value="Genomic_DNA"/>
</dbReference>
<feature type="coiled-coil region" evidence="1">
    <location>
        <begin position="1299"/>
        <end position="1359"/>
    </location>
</feature>
<name>A0AA86QF46_9EUKA</name>
<keyword evidence="4" id="KW-1185">Reference proteome</keyword>
<reference evidence="2" key="1">
    <citation type="submission" date="2023-06" db="EMBL/GenBank/DDBJ databases">
        <authorList>
            <person name="Kurt Z."/>
        </authorList>
    </citation>
    <scope>NUCLEOTIDE SEQUENCE</scope>
</reference>
<accession>A0AA86QF46</accession>
<keyword evidence="1" id="KW-0175">Coiled coil</keyword>
<evidence type="ECO:0000313" key="2">
    <source>
        <dbReference type="EMBL" id="CAI9953853.1"/>
    </source>
</evidence>
<organism evidence="2">
    <name type="scientific">Hexamita inflata</name>
    <dbReference type="NCBI Taxonomy" id="28002"/>
    <lineage>
        <taxon>Eukaryota</taxon>
        <taxon>Metamonada</taxon>
        <taxon>Diplomonadida</taxon>
        <taxon>Hexamitidae</taxon>
        <taxon>Hexamitinae</taxon>
        <taxon>Hexamita</taxon>
    </lineage>
</organism>
<evidence type="ECO:0000313" key="4">
    <source>
        <dbReference type="Proteomes" id="UP001642409"/>
    </source>
</evidence>
<reference evidence="3 4" key="2">
    <citation type="submission" date="2024-07" db="EMBL/GenBank/DDBJ databases">
        <authorList>
            <person name="Akdeniz Z."/>
        </authorList>
    </citation>
    <scope>NUCLEOTIDE SEQUENCE [LARGE SCALE GENOMIC DNA]</scope>
</reference>
<evidence type="ECO:0000256" key="1">
    <source>
        <dbReference type="SAM" id="Coils"/>
    </source>
</evidence>
<gene>
    <name evidence="2" type="ORF">HINF_LOCUS41498</name>
    <name evidence="3" type="ORF">HINF_LOCUS42658</name>
</gene>
<dbReference type="EMBL" id="CATOUU010000841">
    <property type="protein sequence ID" value="CAI9953853.1"/>
    <property type="molecule type" value="Genomic_DNA"/>
</dbReference>